<feature type="signal peptide" evidence="1">
    <location>
        <begin position="1"/>
        <end position="21"/>
    </location>
</feature>
<comment type="caution">
    <text evidence="2">The sequence shown here is derived from an EMBL/GenBank/DDBJ whole genome shotgun (WGS) entry which is preliminary data.</text>
</comment>
<evidence type="ECO:0008006" key="4">
    <source>
        <dbReference type="Google" id="ProtNLM"/>
    </source>
</evidence>
<keyword evidence="1" id="KW-0732">Signal</keyword>
<evidence type="ECO:0000313" key="2">
    <source>
        <dbReference type="EMBL" id="MEA5446429.1"/>
    </source>
</evidence>
<proteinExistence type="predicted"/>
<name>A0AAP6MKI7_9GAMM</name>
<dbReference type="AlphaFoldDB" id="A0AAP6MKI7"/>
<dbReference type="EMBL" id="JAYGII010000032">
    <property type="protein sequence ID" value="MEA5446429.1"/>
    <property type="molecule type" value="Genomic_DNA"/>
</dbReference>
<keyword evidence="3" id="KW-1185">Reference proteome</keyword>
<sequence length="82" mass="8948">MKNLCRSVLFASVMLVGAALEAGSLEVNAVQRGGWFGLEYRVMGPMTLSAQAGMVYSRRDFDGETDSGFIAGDSSLQINFYW</sequence>
<feature type="chain" id="PRO_5042993174" description="Outer membrane protein beta-barrel domain-containing protein" evidence="1">
    <location>
        <begin position="22"/>
        <end position="82"/>
    </location>
</feature>
<evidence type="ECO:0000256" key="1">
    <source>
        <dbReference type="SAM" id="SignalP"/>
    </source>
</evidence>
<dbReference type="RefSeq" id="WP_346052653.1">
    <property type="nucleotide sequence ID" value="NZ_JAYGII010000032.1"/>
</dbReference>
<dbReference type="Proteomes" id="UP001302316">
    <property type="component" value="Unassembled WGS sequence"/>
</dbReference>
<gene>
    <name evidence="2" type="ORF">VCB98_11420</name>
</gene>
<organism evidence="2 3">
    <name type="scientific">Natronospira elongata</name>
    <dbReference type="NCBI Taxonomy" id="3110268"/>
    <lineage>
        <taxon>Bacteria</taxon>
        <taxon>Pseudomonadati</taxon>
        <taxon>Pseudomonadota</taxon>
        <taxon>Gammaproteobacteria</taxon>
        <taxon>Natronospirales</taxon>
        <taxon>Natronospiraceae</taxon>
        <taxon>Natronospira</taxon>
    </lineage>
</organism>
<protein>
    <recommendedName>
        <fullName evidence="4">Outer membrane protein beta-barrel domain-containing protein</fullName>
    </recommendedName>
</protein>
<evidence type="ECO:0000313" key="3">
    <source>
        <dbReference type="Proteomes" id="UP001302316"/>
    </source>
</evidence>
<accession>A0AAP6MKI7</accession>
<reference evidence="2 3" key="1">
    <citation type="submission" date="2023-12" db="EMBL/GenBank/DDBJ databases">
        <title>Whole-genome sequencing of halo(alkali)philic microorganisms from hypersaline lakes.</title>
        <authorList>
            <person name="Sorokin D.Y."/>
            <person name="Merkel A.Y."/>
            <person name="Messina E."/>
            <person name="Yakimov M."/>
        </authorList>
    </citation>
    <scope>NUCLEOTIDE SEQUENCE [LARGE SCALE GENOMIC DNA]</scope>
    <source>
        <strain evidence="2 3">AB-CW1</strain>
    </source>
</reference>